<proteinExistence type="predicted"/>
<dbReference type="EMBL" id="CP022115">
    <property type="protein sequence ID" value="ASJ25493.1"/>
    <property type="molecule type" value="Genomic_DNA"/>
</dbReference>
<gene>
    <name evidence="1" type="ORF">LHGZ1_2662</name>
</gene>
<dbReference type="Proteomes" id="UP000197424">
    <property type="component" value="Chromosome"/>
</dbReference>
<dbReference type="AlphaFoldDB" id="A0A248LMV1"/>
<reference evidence="2" key="1">
    <citation type="submission" date="2017-06" db="EMBL/GenBank/DDBJ databases">
        <title>Whole genome sequence of Laribacter hongkongensis LHGZ1.</title>
        <authorList>
            <person name="Chen D."/>
            <person name="Wu H."/>
            <person name="Chen J."/>
        </authorList>
    </citation>
    <scope>NUCLEOTIDE SEQUENCE [LARGE SCALE GENOMIC DNA]</scope>
    <source>
        <strain evidence="2">LHGZ1</strain>
    </source>
</reference>
<dbReference type="RefSeq" id="WP_239877552.1">
    <property type="nucleotide sequence ID" value="NZ_JAJAXI010000031.1"/>
</dbReference>
<evidence type="ECO:0000313" key="2">
    <source>
        <dbReference type="Proteomes" id="UP000197424"/>
    </source>
</evidence>
<protein>
    <submittedName>
        <fullName evidence="1">Uncharacterized protein</fullName>
    </submittedName>
</protein>
<name>A0A248LMV1_9NEIS</name>
<accession>A0A248LMV1</accession>
<evidence type="ECO:0000313" key="1">
    <source>
        <dbReference type="EMBL" id="ASJ25493.1"/>
    </source>
</evidence>
<sequence length="171" mass="19340">MAYHLCVYQDIRMHPSDFAQNCAGCRGEAPSPELQLVRAESRLTGWAGLSQDAHEARIETHEPLMMHCYCNDTCFRQDVAMLQIRHGWRHLFPHPVYPVATCSYCGAMVFRTHPHLAWLLLPANAPVAEHYDLGRAESPLLVAITCLSPQCMQQHELLWSYAESGISLQVP</sequence>
<organism evidence="1 2">
    <name type="scientific">Laribacter hongkongensis</name>
    <dbReference type="NCBI Taxonomy" id="168471"/>
    <lineage>
        <taxon>Bacteria</taxon>
        <taxon>Pseudomonadati</taxon>
        <taxon>Pseudomonadota</taxon>
        <taxon>Betaproteobacteria</taxon>
        <taxon>Neisseriales</taxon>
        <taxon>Aquaspirillaceae</taxon>
        <taxon>Laribacter</taxon>
    </lineage>
</organism>